<evidence type="ECO:0000313" key="4">
    <source>
        <dbReference type="Proteomes" id="UP000474757"/>
    </source>
</evidence>
<keyword evidence="2" id="KW-0812">Transmembrane</keyword>
<dbReference type="GO" id="GO:0017004">
    <property type="term" value="P:cytochrome complex assembly"/>
    <property type="evidence" value="ECO:0007669"/>
    <property type="project" value="UniProtKB-KW"/>
</dbReference>
<dbReference type="SUPFAM" id="SSF48452">
    <property type="entry name" value="TPR-like"/>
    <property type="match status" value="1"/>
</dbReference>
<evidence type="ECO:0000256" key="1">
    <source>
        <dbReference type="ARBA" id="ARBA00022748"/>
    </source>
</evidence>
<evidence type="ECO:0000256" key="2">
    <source>
        <dbReference type="SAM" id="Phobius"/>
    </source>
</evidence>
<gene>
    <name evidence="3" type="primary">ccmI</name>
    <name evidence="3" type="ORF">GZA08_11170</name>
</gene>
<protein>
    <submittedName>
        <fullName evidence="3">C-type cytochrome biogenesis protein CcmI</fullName>
    </submittedName>
</protein>
<evidence type="ECO:0000313" key="3">
    <source>
        <dbReference type="EMBL" id="NDV01524.1"/>
    </source>
</evidence>
<dbReference type="Gene3D" id="1.25.40.10">
    <property type="entry name" value="Tetratricopeptide repeat domain"/>
    <property type="match status" value="1"/>
</dbReference>
<keyword evidence="4" id="KW-1185">Reference proteome</keyword>
<organism evidence="3 4">
    <name type="scientific">Pseudoroseicyclus tamaricis</name>
    <dbReference type="NCBI Taxonomy" id="2705421"/>
    <lineage>
        <taxon>Bacteria</taxon>
        <taxon>Pseudomonadati</taxon>
        <taxon>Pseudomonadota</taxon>
        <taxon>Alphaproteobacteria</taxon>
        <taxon>Rhodobacterales</taxon>
        <taxon>Paracoccaceae</taxon>
        <taxon>Pseudoroseicyclus</taxon>
    </lineage>
</organism>
<dbReference type="AlphaFoldDB" id="A0A6B2JZ10"/>
<comment type="caution">
    <text evidence="3">The sequence shown here is derived from an EMBL/GenBank/DDBJ whole genome shotgun (WGS) entry which is preliminary data.</text>
</comment>
<keyword evidence="1" id="KW-0201">Cytochrome c-type biogenesis</keyword>
<feature type="transmembrane region" description="Helical" evidence="2">
    <location>
        <begin position="85"/>
        <end position="108"/>
    </location>
</feature>
<dbReference type="EMBL" id="JAAGAB010000002">
    <property type="protein sequence ID" value="NDV01524.1"/>
    <property type="molecule type" value="Genomic_DNA"/>
</dbReference>
<dbReference type="InterPro" id="IPR011990">
    <property type="entry name" value="TPR-like_helical_dom_sf"/>
</dbReference>
<sequence>MFWALALLMALGVGLILCLPLMRPGTASGGSSDRALYRAQLEEVERDRARGLLGEAEAERVRTEVARRLLAAVEEERAGTAPRPAALAGAAAVVLALAAGGAGLYLWLGAPGYPDMPRAMRMQMADEAREARLPQARAEEMAAAAMPPPPEAPQDYLDMIAQLREAVPTRPDDPRGWELLAEHEFALGNYAAAARAQERLVELRGEDVTMADREGLLDRWVAAAGGFVSPEAEGLARQMLEIDAQNAAGRYYLGLLHAQFDRPDLAFSLWRPLAEAGGAGPYAQLARLQVSDVAAEMGLDYTPPAATTRGPGAEDLAAAADMTAEEQQAMAEGMVSRLLQRLAEEGGPAEDWAQAIRALGVLGRGEAAAPIYAEAQQVFAGDEAALAALASAAEAAGLEPSDG</sequence>
<dbReference type="NCBIfam" id="TIGR03142">
    <property type="entry name" value="cytochro_ccmI"/>
    <property type="match status" value="1"/>
</dbReference>
<keyword evidence="2" id="KW-1133">Transmembrane helix</keyword>
<reference evidence="3 4" key="1">
    <citation type="submission" date="2020-02" db="EMBL/GenBank/DDBJ databases">
        <title>Pseudoroseicyclus tamarix, sp. nov., isolated from offshore sediment of a Tamarix chinensis forest.</title>
        <authorList>
            <person name="Gai Y."/>
        </authorList>
    </citation>
    <scope>NUCLEOTIDE SEQUENCE [LARGE SCALE GENOMIC DNA]</scope>
    <source>
        <strain evidence="3 4">CLL3-39</strain>
    </source>
</reference>
<dbReference type="RefSeq" id="WP_163893550.1">
    <property type="nucleotide sequence ID" value="NZ_JAAFYS010000002.1"/>
</dbReference>
<dbReference type="InterPro" id="IPR017560">
    <property type="entry name" value="Cyt_c_biogenesis_CcmI"/>
</dbReference>
<keyword evidence="2" id="KW-0472">Membrane</keyword>
<name>A0A6B2JZ10_9RHOB</name>
<proteinExistence type="predicted"/>
<dbReference type="Proteomes" id="UP000474757">
    <property type="component" value="Unassembled WGS sequence"/>
</dbReference>
<accession>A0A6B2JZ10</accession>